<keyword evidence="2" id="KW-0732">Signal</keyword>
<dbReference type="Proteomes" id="UP000326702">
    <property type="component" value="Chromosome"/>
</dbReference>
<feature type="signal peptide" evidence="2">
    <location>
        <begin position="1"/>
        <end position="29"/>
    </location>
</feature>
<dbReference type="InterPro" id="IPR006311">
    <property type="entry name" value="TAT_signal"/>
</dbReference>
<dbReference type="EMBL" id="CP045529">
    <property type="protein sequence ID" value="QFU99737.1"/>
    <property type="molecule type" value="Genomic_DNA"/>
</dbReference>
<accession>A0A5P9QEC0</accession>
<dbReference type="AlphaFoldDB" id="A0A5P9QEC0"/>
<dbReference type="PROSITE" id="PS51318">
    <property type="entry name" value="TAT"/>
    <property type="match status" value="1"/>
</dbReference>
<protein>
    <submittedName>
        <fullName evidence="3">Uncharacterized protein</fullName>
    </submittedName>
</protein>
<evidence type="ECO:0000256" key="1">
    <source>
        <dbReference type="SAM" id="Phobius"/>
    </source>
</evidence>
<evidence type="ECO:0000313" key="3">
    <source>
        <dbReference type="EMBL" id="QFU99737.1"/>
    </source>
</evidence>
<dbReference type="RefSeq" id="WP_153022544.1">
    <property type="nucleotide sequence ID" value="NZ_BAABIH010000016.1"/>
</dbReference>
<keyword evidence="4" id="KW-1185">Reference proteome</keyword>
<keyword evidence="1" id="KW-0812">Transmembrane</keyword>
<keyword evidence="1" id="KW-0472">Membrane</keyword>
<keyword evidence="1" id="KW-1133">Transmembrane helix</keyword>
<feature type="transmembrane region" description="Helical" evidence="1">
    <location>
        <begin position="192"/>
        <end position="213"/>
    </location>
</feature>
<dbReference type="KEGG" id="lxl:KDY119_03272"/>
<name>A0A5P9QEC0_9MICO</name>
<gene>
    <name evidence="3" type="ORF">KDY119_03272</name>
</gene>
<organism evidence="3 4">
    <name type="scientific">Luteimicrobium xylanilyticum</name>
    <dbReference type="NCBI Taxonomy" id="1133546"/>
    <lineage>
        <taxon>Bacteria</taxon>
        <taxon>Bacillati</taxon>
        <taxon>Actinomycetota</taxon>
        <taxon>Actinomycetes</taxon>
        <taxon>Micrococcales</taxon>
        <taxon>Luteimicrobium</taxon>
    </lineage>
</organism>
<evidence type="ECO:0000313" key="4">
    <source>
        <dbReference type="Proteomes" id="UP000326702"/>
    </source>
</evidence>
<dbReference type="OrthoDB" id="5191392at2"/>
<reference evidence="3 4" key="1">
    <citation type="submission" date="2019-10" db="EMBL/GenBank/DDBJ databases">
        <title>Genome sequence of Luteimicrobium xylanilyticum HY-24.</title>
        <authorList>
            <person name="Kim D.Y."/>
            <person name="Park H.-Y."/>
        </authorList>
    </citation>
    <scope>NUCLEOTIDE SEQUENCE [LARGE SCALE GENOMIC DNA]</scope>
    <source>
        <strain evidence="3 4">HY-24</strain>
    </source>
</reference>
<evidence type="ECO:0000256" key="2">
    <source>
        <dbReference type="SAM" id="SignalP"/>
    </source>
</evidence>
<sequence length="225" mass="23181">MTRRALVLGAGAALATSGVVGLLAPAASAHPFGAPPTATVSRTQPTTVRVHWQVGAVDDLSYLAADLGLLPHDRVLLDGAVTPREGDASILERSSRFDSYVLEHVTVTAGGDRCTGAVTKKVDLLGSGVDVDFRCARTVARATVRLTLLTDMSPLYSTLATGPRGQKAAYAEGDTSHEWTFTDEGAAPSARAWVPLALSGGALAAAGAGALAVRARRRRRSPAGA</sequence>
<feature type="chain" id="PRO_5025010987" evidence="2">
    <location>
        <begin position="30"/>
        <end position="225"/>
    </location>
</feature>
<proteinExistence type="predicted"/>